<proteinExistence type="predicted"/>
<dbReference type="NCBIfam" id="TIGR02115">
    <property type="entry name" value="potass_kdpF"/>
    <property type="match status" value="1"/>
</dbReference>
<dbReference type="InterPro" id="IPR011726">
    <property type="entry name" value="KdpF"/>
</dbReference>
<reference evidence="3" key="1">
    <citation type="journal article" date="2019" name="Int. J. Syst. Evol. Microbiol.">
        <title>The Global Catalogue of Microorganisms (GCM) 10K type strain sequencing project: providing services to taxonomists for standard genome sequencing and annotation.</title>
        <authorList>
            <consortium name="The Broad Institute Genomics Platform"/>
            <consortium name="The Broad Institute Genome Sequencing Center for Infectious Disease"/>
            <person name="Wu L."/>
            <person name="Ma J."/>
        </authorList>
    </citation>
    <scope>NUCLEOTIDE SEQUENCE [LARGE SCALE GENOMIC DNA]</scope>
    <source>
        <strain evidence="3">CCUG 43117</strain>
    </source>
</reference>
<gene>
    <name evidence="2" type="primary">kdpF</name>
    <name evidence="2" type="ORF">ACFPN9_22095</name>
</gene>
<evidence type="ECO:0000313" key="2">
    <source>
        <dbReference type="EMBL" id="MFC5507936.1"/>
    </source>
</evidence>
<keyword evidence="3" id="KW-1185">Reference proteome</keyword>
<keyword evidence="1" id="KW-1133">Transmembrane helix</keyword>
<accession>A0ABW0P5I7</accession>
<evidence type="ECO:0000256" key="1">
    <source>
        <dbReference type="SAM" id="Phobius"/>
    </source>
</evidence>
<dbReference type="Pfam" id="PF09604">
    <property type="entry name" value="Potass_KdpF"/>
    <property type="match status" value="1"/>
</dbReference>
<organism evidence="2 3">
    <name type="scientific">Bosea massiliensis</name>
    <dbReference type="NCBI Taxonomy" id="151419"/>
    <lineage>
        <taxon>Bacteria</taxon>
        <taxon>Pseudomonadati</taxon>
        <taxon>Pseudomonadota</taxon>
        <taxon>Alphaproteobacteria</taxon>
        <taxon>Hyphomicrobiales</taxon>
        <taxon>Boseaceae</taxon>
        <taxon>Bosea</taxon>
    </lineage>
</organism>
<evidence type="ECO:0000313" key="3">
    <source>
        <dbReference type="Proteomes" id="UP001596060"/>
    </source>
</evidence>
<feature type="transmembrane region" description="Helical" evidence="1">
    <location>
        <begin position="6"/>
        <end position="24"/>
    </location>
</feature>
<sequence>MPLDIILGLTVAALLLAYLLKALLRPESF</sequence>
<keyword evidence="1" id="KW-0812">Transmembrane</keyword>
<name>A0ABW0P5I7_9HYPH</name>
<dbReference type="RefSeq" id="WP_082732779.1">
    <property type="nucleotide sequence ID" value="NZ_JBHSLU010000078.1"/>
</dbReference>
<comment type="caution">
    <text evidence="2">The sequence shown here is derived from an EMBL/GenBank/DDBJ whole genome shotgun (WGS) entry which is preliminary data.</text>
</comment>
<protein>
    <submittedName>
        <fullName evidence="2">K(+)-transporting ATPase subunit F</fullName>
    </submittedName>
</protein>
<keyword evidence="1" id="KW-0472">Membrane</keyword>
<dbReference type="EMBL" id="JBHSLU010000078">
    <property type="protein sequence ID" value="MFC5507936.1"/>
    <property type="molecule type" value="Genomic_DNA"/>
</dbReference>
<dbReference type="Proteomes" id="UP001596060">
    <property type="component" value="Unassembled WGS sequence"/>
</dbReference>